<accession>A0A1Y1UNH5</accession>
<comment type="similarity">
    <text evidence="2">Belongs to the glycosyl hydrolase 13 family.</text>
</comment>
<feature type="signal peptide" evidence="10">
    <location>
        <begin position="1"/>
        <end position="17"/>
    </location>
</feature>
<evidence type="ECO:0000256" key="9">
    <source>
        <dbReference type="ARBA" id="ARBA00023326"/>
    </source>
</evidence>
<sequence>MMLLTPILLGAASVVVALSPEQWRAQSIYQVVTDRFALDGGALSPTCTGDFELSIFCNGSFYGLIDKLQYIKDMGFTALWVSPVVENIEGGTPDGYTKDGSPYHGYWAKDIYSINDHFGGSDGLKALSQALHNNDMYLMVDVVVNHMGYYCGAALDGHCGPQGTVNYSIYNPFNSEKYFHPFCEIDYNNATSILDCWEGSENVPLPDLRTEDTVVQQMFDSWISGLVSDYSIDGLRIDSLQQSGSFFFPSFFNATGGMYMVGEVFQEYPKRVCSYQQEGMPGVLNYPMFYYVTDAFSTSDGSMSGLANGISYMRGNCSDVTLLGSFLENQDNPRFPSLTEDITRSMNAITFVMLQDGIPIVYYGQEQHLNGGEVPYNREALWSTGGYNQSAPLYEMITSINKARTAAIQQDASFVTDEMQIPYYDDHVIVARKGRSGDQIVSIYDNRGSSGASSGLTLSQTDTGFSSAEQVMDILSCEQYTTASDGSLFMPLGGGLPKALVTQSVLESSGLCTTYTADSVAGPTSVGSSTTCANATVVFDIYVTTSYGQSVVIAGDISALGDWTPANGLKLSANGYTADSPLWTGSAQVDPGTVFQWKPVIIETNESEDWYSGDNLQNASQAGCHPQSTTILLDWTS</sequence>
<evidence type="ECO:0000256" key="5">
    <source>
        <dbReference type="ARBA" id="ARBA00022801"/>
    </source>
</evidence>
<dbReference type="SUPFAM" id="SSF49452">
    <property type="entry name" value="Starch-binding domain-like"/>
    <property type="match status" value="1"/>
</dbReference>
<dbReference type="OrthoDB" id="204980at2759"/>
<dbReference type="FunFam" id="3.20.20.80:FF:000120">
    <property type="entry name" value="Alpha-amylase A"/>
    <property type="match status" value="1"/>
</dbReference>
<evidence type="ECO:0000256" key="3">
    <source>
        <dbReference type="ARBA" id="ARBA00022723"/>
    </source>
</evidence>
<keyword evidence="5" id="KW-0378">Hydrolase</keyword>
<feature type="chain" id="PRO_5013118729" evidence="10">
    <location>
        <begin position="18"/>
        <end position="637"/>
    </location>
</feature>
<dbReference type="EMBL" id="NBSH01000002">
    <property type="protein sequence ID" value="ORX39542.1"/>
    <property type="molecule type" value="Genomic_DNA"/>
</dbReference>
<keyword evidence="13" id="KW-1185">Reference proteome</keyword>
<dbReference type="Gene3D" id="3.20.20.80">
    <property type="entry name" value="Glycosidases"/>
    <property type="match status" value="1"/>
</dbReference>
<dbReference type="GO" id="GO:2001070">
    <property type="term" value="F:starch binding"/>
    <property type="evidence" value="ECO:0007669"/>
    <property type="project" value="InterPro"/>
</dbReference>
<dbReference type="InterPro" id="IPR002044">
    <property type="entry name" value="CBM20"/>
</dbReference>
<evidence type="ECO:0000256" key="1">
    <source>
        <dbReference type="ARBA" id="ARBA00001913"/>
    </source>
</evidence>
<dbReference type="GO" id="GO:0005509">
    <property type="term" value="F:calcium ion binding"/>
    <property type="evidence" value="ECO:0007669"/>
    <property type="project" value="InterPro"/>
</dbReference>
<dbReference type="PROSITE" id="PS51166">
    <property type="entry name" value="CBM20"/>
    <property type="match status" value="1"/>
</dbReference>
<keyword evidence="6" id="KW-0106">Calcium</keyword>
<dbReference type="InParanoid" id="A0A1Y1UNH5"/>
<dbReference type="AlphaFoldDB" id="A0A1Y1UNH5"/>
<dbReference type="SMART" id="SM01065">
    <property type="entry name" value="CBM_2"/>
    <property type="match status" value="1"/>
</dbReference>
<dbReference type="GeneID" id="33559399"/>
<evidence type="ECO:0000256" key="6">
    <source>
        <dbReference type="ARBA" id="ARBA00022837"/>
    </source>
</evidence>
<dbReference type="Proteomes" id="UP000193218">
    <property type="component" value="Unassembled WGS sequence"/>
</dbReference>
<keyword evidence="8" id="KW-0326">Glycosidase</keyword>
<dbReference type="Pfam" id="PF00686">
    <property type="entry name" value="CBM_20"/>
    <property type="match status" value="1"/>
</dbReference>
<evidence type="ECO:0000256" key="8">
    <source>
        <dbReference type="ARBA" id="ARBA00023295"/>
    </source>
</evidence>
<dbReference type="GO" id="GO:0000272">
    <property type="term" value="P:polysaccharide catabolic process"/>
    <property type="evidence" value="ECO:0007669"/>
    <property type="project" value="UniProtKB-KW"/>
</dbReference>
<dbReference type="SMART" id="SM00642">
    <property type="entry name" value="Aamy"/>
    <property type="match status" value="1"/>
</dbReference>
<name>A0A1Y1UNH5_9TREE</name>
<dbReference type="STRING" id="4999.A0A1Y1UNH5"/>
<evidence type="ECO:0000256" key="10">
    <source>
        <dbReference type="SAM" id="SignalP"/>
    </source>
</evidence>
<evidence type="ECO:0000313" key="12">
    <source>
        <dbReference type="EMBL" id="ORX39542.1"/>
    </source>
</evidence>
<keyword evidence="9" id="KW-0624">Polysaccharide degradation</keyword>
<gene>
    <name evidence="12" type="ORF">BD324DRAFT_644329</name>
</gene>
<dbReference type="InterPro" id="IPR006047">
    <property type="entry name" value="GH13_cat_dom"/>
</dbReference>
<evidence type="ECO:0000259" key="11">
    <source>
        <dbReference type="PROSITE" id="PS51166"/>
    </source>
</evidence>
<dbReference type="InterPro" id="IPR017853">
    <property type="entry name" value="GH"/>
</dbReference>
<dbReference type="PANTHER" id="PTHR10357">
    <property type="entry name" value="ALPHA-AMYLASE FAMILY MEMBER"/>
    <property type="match status" value="1"/>
</dbReference>
<dbReference type="Gene3D" id="2.60.40.10">
    <property type="entry name" value="Immunoglobulins"/>
    <property type="match status" value="1"/>
</dbReference>
<feature type="domain" description="CBM20" evidence="11">
    <location>
        <begin position="529"/>
        <end position="637"/>
    </location>
</feature>
<evidence type="ECO:0000256" key="7">
    <source>
        <dbReference type="ARBA" id="ARBA00023277"/>
    </source>
</evidence>
<proteinExistence type="inferred from homology"/>
<keyword evidence="4 10" id="KW-0732">Signal</keyword>
<keyword evidence="3" id="KW-0479">Metal-binding</keyword>
<dbReference type="Pfam" id="PF00128">
    <property type="entry name" value="Alpha-amylase"/>
    <property type="match status" value="1"/>
</dbReference>
<dbReference type="SUPFAM" id="SSF51011">
    <property type="entry name" value="Glycosyl hydrolase domain"/>
    <property type="match status" value="1"/>
</dbReference>
<dbReference type="InterPro" id="IPR013780">
    <property type="entry name" value="Glyco_hydro_b"/>
</dbReference>
<dbReference type="Gene3D" id="2.60.40.1180">
    <property type="entry name" value="Golgi alpha-mannosidase II"/>
    <property type="match status" value="1"/>
</dbReference>
<reference evidence="12 13" key="1">
    <citation type="submission" date="2017-03" db="EMBL/GenBank/DDBJ databases">
        <title>Widespread Adenine N6-methylation of Active Genes in Fungi.</title>
        <authorList>
            <consortium name="DOE Joint Genome Institute"/>
            <person name="Mondo S.J."/>
            <person name="Dannebaum R.O."/>
            <person name="Kuo R.C."/>
            <person name="Louie K.B."/>
            <person name="Bewick A.J."/>
            <person name="Labutti K."/>
            <person name="Haridas S."/>
            <person name="Kuo A."/>
            <person name="Salamov A."/>
            <person name="Ahrendt S.R."/>
            <person name="Lau R."/>
            <person name="Bowen B.P."/>
            <person name="Lipzen A."/>
            <person name="Sullivan W."/>
            <person name="Andreopoulos W.B."/>
            <person name="Clum A."/>
            <person name="Lindquist E."/>
            <person name="Daum C."/>
            <person name="Northen T.R."/>
            <person name="Ramamoorthy G."/>
            <person name="Schmitz R.J."/>
            <person name="Gryganskyi A."/>
            <person name="Culley D."/>
            <person name="Magnuson J."/>
            <person name="James T.Y."/>
            <person name="O'Malley M.A."/>
            <person name="Stajich J.E."/>
            <person name="Spatafora J.W."/>
            <person name="Visel A."/>
            <person name="Grigoriev I.V."/>
        </authorList>
    </citation>
    <scope>NUCLEOTIDE SEQUENCE [LARGE SCALE GENOMIC DNA]</scope>
    <source>
        <strain evidence="12 13">NRRL Y-17943</strain>
    </source>
</reference>
<comment type="caution">
    <text evidence="12">The sequence shown here is derived from an EMBL/GenBank/DDBJ whole genome shotgun (WGS) entry which is preliminary data.</text>
</comment>
<keyword evidence="7" id="KW-0119">Carbohydrate metabolism</keyword>
<evidence type="ECO:0000256" key="4">
    <source>
        <dbReference type="ARBA" id="ARBA00022729"/>
    </source>
</evidence>
<dbReference type="SUPFAM" id="SSF51445">
    <property type="entry name" value="(Trans)glycosidases"/>
    <property type="match status" value="1"/>
</dbReference>
<protein>
    <submittedName>
        <fullName evidence="12">Alpha-amylase</fullName>
    </submittedName>
</protein>
<dbReference type="InterPro" id="IPR013784">
    <property type="entry name" value="Carb-bd-like_fold"/>
</dbReference>
<dbReference type="InterPro" id="IPR013783">
    <property type="entry name" value="Ig-like_fold"/>
</dbReference>
<comment type="cofactor">
    <cofactor evidence="1">
        <name>Ca(2+)</name>
        <dbReference type="ChEBI" id="CHEBI:29108"/>
    </cofactor>
</comment>
<dbReference type="PANTHER" id="PTHR10357:SF215">
    <property type="entry name" value="ALPHA-AMYLASE 1"/>
    <property type="match status" value="1"/>
</dbReference>
<evidence type="ECO:0000313" key="13">
    <source>
        <dbReference type="Proteomes" id="UP000193218"/>
    </source>
</evidence>
<dbReference type="CDD" id="cd11319">
    <property type="entry name" value="AmyAc_euk_AmyA"/>
    <property type="match status" value="1"/>
</dbReference>
<dbReference type="GO" id="GO:0004556">
    <property type="term" value="F:alpha-amylase activity"/>
    <property type="evidence" value="ECO:0007669"/>
    <property type="project" value="UniProtKB-EC"/>
</dbReference>
<organism evidence="12 13">
    <name type="scientific">Kockovaella imperatae</name>
    <dbReference type="NCBI Taxonomy" id="4999"/>
    <lineage>
        <taxon>Eukaryota</taxon>
        <taxon>Fungi</taxon>
        <taxon>Dikarya</taxon>
        <taxon>Basidiomycota</taxon>
        <taxon>Agaricomycotina</taxon>
        <taxon>Tremellomycetes</taxon>
        <taxon>Tremellales</taxon>
        <taxon>Cuniculitremaceae</taxon>
        <taxon>Kockovaella</taxon>
    </lineage>
</organism>
<evidence type="ECO:0000256" key="2">
    <source>
        <dbReference type="ARBA" id="ARBA00008061"/>
    </source>
</evidence>
<dbReference type="FunCoup" id="A0A1Y1UNH5">
    <property type="interactions" value="108"/>
</dbReference>
<dbReference type="RefSeq" id="XP_021873327.1">
    <property type="nucleotide sequence ID" value="XM_022017590.1"/>
</dbReference>